<evidence type="ECO:0000256" key="1">
    <source>
        <dbReference type="SAM" id="Phobius"/>
    </source>
</evidence>
<dbReference type="PATRIC" id="fig|264450.4.peg.4462"/>
<dbReference type="Proteomes" id="UP000050381">
    <property type="component" value="Unassembled WGS sequence"/>
</dbReference>
<feature type="transmembrane region" description="Helical" evidence="1">
    <location>
        <begin position="20"/>
        <end position="41"/>
    </location>
</feature>
<dbReference type="EMBL" id="LJQD01000306">
    <property type="protein sequence ID" value="KPW94630.1"/>
    <property type="molecule type" value="Genomic_DNA"/>
</dbReference>
<keyword evidence="1" id="KW-1133">Transmembrane helix</keyword>
<organism evidence="2 3">
    <name type="scientific">Pseudomonas syringae pv. castaneae</name>
    <dbReference type="NCBI Taxonomy" id="264450"/>
    <lineage>
        <taxon>Bacteria</taxon>
        <taxon>Pseudomonadati</taxon>
        <taxon>Pseudomonadota</taxon>
        <taxon>Gammaproteobacteria</taxon>
        <taxon>Pseudomonadales</taxon>
        <taxon>Pseudomonadaceae</taxon>
        <taxon>Pseudomonas</taxon>
        <taxon>Pseudomonas syringae</taxon>
    </lineage>
</organism>
<sequence length="43" mass="5037">MLIDPTLLNALLHSIAMLGWFWGWIHHPLLMFSGFVLYFSYLA</sequence>
<evidence type="ECO:0000313" key="3">
    <source>
        <dbReference type="Proteomes" id="UP000050381"/>
    </source>
</evidence>
<evidence type="ECO:0000313" key="2">
    <source>
        <dbReference type="EMBL" id="KPW94630.1"/>
    </source>
</evidence>
<dbReference type="AlphaFoldDB" id="A0A0N8R5A3"/>
<gene>
    <name evidence="2" type="ORF">ALO79_03719</name>
</gene>
<keyword evidence="1" id="KW-0812">Transmembrane</keyword>
<name>A0A0N8R5A3_PSESX</name>
<comment type="caution">
    <text evidence="2">The sequence shown here is derived from an EMBL/GenBank/DDBJ whole genome shotgun (WGS) entry which is preliminary data.</text>
</comment>
<proteinExistence type="predicted"/>
<reference evidence="2 3" key="1">
    <citation type="submission" date="2015-09" db="EMBL/GenBank/DDBJ databases">
        <title>Genome announcement of multiple Pseudomonas syringae strains.</title>
        <authorList>
            <person name="Thakur S."/>
            <person name="Wang P.W."/>
            <person name="Gong Y."/>
            <person name="Weir B.S."/>
            <person name="Guttman D.S."/>
        </authorList>
    </citation>
    <scope>NUCLEOTIDE SEQUENCE [LARGE SCALE GENOMIC DNA]</scope>
    <source>
        <strain evidence="2 3">ICMP9419</strain>
    </source>
</reference>
<accession>A0A0N8R5A3</accession>
<keyword evidence="1" id="KW-0472">Membrane</keyword>
<protein>
    <submittedName>
        <fullName evidence="2">Uncharacterized protein</fullName>
    </submittedName>
</protein>